<protein>
    <recommendedName>
        <fullName evidence="1">Ribonuclease H1 N-terminal domain-containing protein</fullName>
    </recommendedName>
</protein>
<proteinExistence type="predicted"/>
<name>A0A2H3BXI2_9AGAR</name>
<dbReference type="SUPFAM" id="SSF55658">
    <property type="entry name" value="L9 N-domain-like"/>
    <property type="match status" value="1"/>
</dbReference>
<dbReference type="AlphaFoldDB" id="A0A2H3BXI2"/>
<dbReference type="STRING" id="1076256.A0A2H3BXI2"/>
<gene>
    <name evidence="2" type="ORF">ARMSODRAFT_1020273</name>
</gene>
<dbReference type="InterPro" id="IPR009027">
    <property type="entry name" value="Ribosomal_bL9/RNase_H1_N"/>
</dbReference>
<accession>A0A2H3BXI2</accession>
<dbReference type="Gene3D" id="3.40.970.10">
    <property type="entry name" value="Ribonuclease H1, N-terminal domain"/>
    <property type="match status" value="1"/>
</dbReference>
<evidence type="ECO:0000313" key="2">
    <source>
        <dbReference type="EMBL" id="PBK67756.1"/>
    </source>
</evidence>
<feature type="domain" description="Ribonuclease H1 N-terminal" evidence="1">
    <location>
        <begin position="101"/>
        <end position="142"/>
    </location>
</feature>
<dbReference type="EMBL" id="KZ293435">
    <property type="protein sequence ID" value="PBK67756.1"/>
    <property type="molecule type" value="Genomic_DNA"/>
</dbReference>
<evidence type="ECO:0000259" key="1">
    <source>
        <dbReference type="Pfam" id="PF01693"/>
    </source>
</evidence>
<keyword evidence="3" id="KW-1185">Reference proteome</keyword>
<dbReference type="Pfam" id="PF01693">
    <property type="entry name" value="Cauli_VI"/>
    <property type="match status" value="1"/>
</dbReference>
<organism evidence="2 3">
    <name type="scientific">Armillaria solidipes</name>
    <dbReference type="NCBI Taxonomy" id="1076256"/>
    <lineage>
        <taxon>Eukaryota</taxon>
        <taxon>Fungi</taxon>
        <taxon>Dikarya</taxon>
        <taxon>Basidiomycota</taxon>
        <taxon>Agaricomycotina</taxon>
        <taxon>Agaricomycetes</taxon>
        <taxon>Agaricomycetidae</taxon>
        <taxon>Agaricales</taxon>
        <taxon>Marasmiineae</taxon>
        <taxon>Physalacriaceae</taxon>
        <taxon>Armillaria</taxon>
    </lineage>
</organism>
<reference evidence="3" key="1">
    <citation type="journal article" date="2017" name="Nat. Ecol. Evol.">
        <title>Genome expansion and lineage-specific genetic innovations in the forest pathogenic fungi Armillaria.</title>
        <authorList>
            <person name="Sipos G."/>
            <person name="Prasanna A.N."/>
            <person name="Walter M.C."/>
            <person name="O'Connor E."/>
            <person name="Balint B."/>
            <person name="Krizsan K."/>
            <person name="Kiss B."/>
            <person name="Hess J."/>
            <person name="Varga T."/>
            <person name="Slot J."/>
            <person name="Riley R."/>
            <person name="Boka B."/>
            <person name="Rigling D."/>
            <person name="Barry K."/>
            <person name="Lee J."/>
            <person name="Mihaltcheva S."/>
            <person name="LaButti K."/>
            <person name="Lipzen A."/>
            <person name="Waldron R."/>
            <person name="Moloney N.M."/>
            <person name="Sperisen C."/>
            <person name="Kredics L."/>
            <person name="Vagvoelgyi C."/>
            <person name="Patrignani A."/>
            <person name="Fitzpatrick D."/>
            <person name="Nagy I."/>
            <person name="Doyle S."/>
            <person name="Anderson J.B."/>
            <person name="Grigoriev I.V."/>
            <person name="Gueldener U."/>
            <person name="Muensterkoetter M."/>
            <person name="Nagy L.G."/>
        </authorList>
    </citation>
    <scope>NUCLEOTIDE SEQUENCE [LARGE SCALE GENOMIC DNA]</scope>
    <source>
        <strain evidence="3">28-4</strain>
    </source>
</reference>
<dbReference type="InterPro" id="IPR011320">
    <property type="entry name" value="RNase_H1_N"/>
</dbReference>
<dbReference type="InterPro" id="IPR037056">
    <property type="entry name" value="RNase_H1_N_sf"/>
</dbReference>
<sequence length="222" mass="24003">MNMCAIFGLLKVRWVDRSGNYATAAPPAPRTTRLAAPIVLHSPFTGLPLPAAMQPVNATATDSSVTEASVRPPPPAQVHSGFHCSNCGAFNPAVGQTGEAFYVVTAGHEVGIFTNWEKVQPLVSGVAHACHKKYRSRADAEAAFADALAEGKMSRASTMAKIDVDDDMLKATRALVLLWQPRPPSQLHRHCTLAFPSFIYPSTLVAQTYTPPWTRTFDFRVG</sequence>
<evidence type="ECO:0000313" key="3">
    <source>
        <dbReference type="Proteomes" id="UP000218334"/>
    </source>
</evidence>
<dbReference type="Proteomes" id="UP000218334">
    <property type="component" value="Unassembled WGS sequence"/>
</dbReference>